<feature type="coiled-coil region" evidence="1">
    <location>
        <begin position="53"/>
        <end position="80"/>
    </location>
</feature>
<sequence>MRSKIKSKLDAIESTITSLASVSNNDEIKALVISTSTIIVDVQLAVNQYEFAVSTLTAKIAEMDEENKKKEEQLFDQKMDTSITDGGNSIPVAPVSLTSLVREKKIHYDLTLAETINRVRVISSLSNDTVPVPTPAPPSIVPPLNSSVVSSVPNGSGDNLIASPLIDESAVIGKLSDSISQIITHISSSTSRPSLSLPPIKLETFDGSDLTRWPAFRYQIDQLVLKQPSLSEVEKAYHLRSSLKGNAFNLVASIPVHENFLNKIVSRLESQYGRHNLTQAKLIQSLRKIRSKSLLVTDQLSAVQSMISIAHSIHAESSVDALYVQQMLAEFDPVAKIYETTERESRKVADEMVTKHFDDTVQLRDDGYYVKYALKPESSNDMFESIDEEAALLVDPQQPFLEKMADCLFDEMRALGTQFMGLDQEIVNNRDAIQANREAIKRLSDSVATILEHVSTIASKLSTPTQVVQPPTSRINVIPRSFDRNRSTPRSQPSSVRSDRSRSPFVHRHSLNSSSHPHKNGVICSFCDSTFHLSRNCTTVKSLSQRLKYIPGNTCRKCFRKFNESHSPTCEPDLCRRGCVNEAGKPHRHMEWFCPKNPNLEP</sequence>
<accession>A0A2A6BQC9</accession>
<dbReference type="Proteomes" id="UP000005239">
    <property type="component" value="Unassembled WGS sequence"/>
</dbReference>
<proteinExistence type="predicted"/>
<evidence type="ECO:0000313" key="3">
    <source>
        <dbReference type="EnsemblMetazoa" id="PPA36716.1"/>
    </source>
</evidence>
<gene>
    <name evidence="3" type="primary">WBGene00275085</name>
</gene>
<evidence type="ECO:0000256" key="2">
    <source>
        <dbReference type="SAM" id="MobiDB-lite"/>
    </source>
</evidence>
<dbReference type="Pfam" id="PF03564">
    <property type="entry name" value="DUF1759"/>
    <property type="match status" value="1"/>
</dbReference>
<reference evidence="4" key="1">
    <citation type="journal article" date="2008" name="Nat. Genet.">
        <title>The Pristionchus pacificus genome provides a unique perspective on nematode lifestyle and parasitism.</title>
        <authorList>
            <person name="Dieterich C."/>
            <person name="Clifton S.W."/>
            <person name="Schuster L.N."/>
            <person name="Chinwalla A."/>
            <person name="Delehaunty K."/>
            <person name="Dinkelacker I."/>
            <person name="Fulton L."/>
            <person name="Fulton R."/>
            <person name="Godfrey J."/>
            <person name="Minx P."/>
            <person name="Mitreva M."/>
            <person name="Roeseler W."/>
            <person name="Tian H."/>
            <person name="Witte H."/>
            <person name="Yang S.P."/>
            <person name="Wilson R.K."/>
            <person name="Sommer R.J."/>
        </authorList>
    </citation>
    <scope>NUCLEOTIDE SEQUENCE [LARGE SCALE GENOMIC DNA]</scope>
    <source>
        <strain evidence="4">PS312</strain>
    </source>
</reference>
<protein>
    <submittedName>
        <fullName evidence="3">Uncharacterized protein</fullName>
    </submittedName>
</protein>
<dbReference type="PANTHER" id="PTHR22954:SF3">
    <property type="entry name" value="PROTEIN CBG08539"/>
    <property type="match status" value="1"/>
</dbReference>
<feature type="region of interest" description="Disordered" evidence="2">
    <location>
        <begin position="462"/>
        <end position="516"/>
    </location>
</feature>
<keyword evidence="1" id="KW-0175">Coiled coil</keyword>
<organism evidence="3 4">
    <name type="scientific">Pristionchus pacificus</name>
    <name type="common">Parasitic nematode worm</name>
    <dbReference type="NCBI Taxonomy" id="54126"/>
    <lineage>
        <taxon>Eukaryota</taxon>
        <taxon>Metazoa</taxon>
        <taxon>Ecdysozoa</taxon>
        <taxon>Nematoda</taxon>
        <taxon>Chromadorea</taxon>
        <taxon>Rhabditida</taxon>
        <taxon>Rhabditina</taxon>
        <taxon>Diplogasteromorpha</taxon>
        <taxon>Diplogasteroidea</taxon>
        <taxon>Neodiplogasteridae</taxon>
        <taxon>Pristionchus</taxon>
    </lineage>
</organism>
<dbReference type="InterPro" id="IPR005312">
    <property type="entry name" value="DUF1759"/>
</dbReference>
<dbReference type="AlphaFoldDB" id="A0A2A6BQC9"/>
<name>A0A2A6BQC9_PRIPA</name>
<feature type="compositionally biased region" description="Polar residues" evidence="2">
    <location>
        <begin position="462"/>
        <end position="475"/>
    </location>
</feature>
<dbReference type="OrthoDB" id="5873466at2759"/>
<accession>A0A8R1UNH3</accession>
<reference evidence="3" key="2">
    <citation type="submission" date="2022-06" db="UniProtKB">
        <authorList>
            <consortium name="EnsemblMetazoa"/>
        </authorList>
    </citation>
    <scope>IDENTIFICATION</scope>
    <source>
        <strain evidence="3">PS312</strain>
    </source>
</reference>
<dbReference type="PANTHER" id="PTHR22954">
    <property type="entry name" value="RETROVIRAL PROTEASE-RELATED"/>
    <property type="match status" value="1"/>
</dbReference>
<evidence type="ECO:0000313" key="4">
    <source>
        <dbReference type="Proteomes" id="UP000005239"/>
    </source>
</evidence>
<keyword evidence="4" id="KW-1185">Reference proteome</keyword>
<evidence type="ECO:0000256" key="1">
    <source>
        <dbReference type="SAM" id="Coils"/>
    </source>
</evidence>
<dbReference type="EnsemblMetazoa" id="PPA36716.1">
    <property type="protein sequence ID" value="PPA36716.1"/>
    <property type="gene ID" value="WBGene00275085"/>
</dbReference>